<dbReference type="GO" id="GO:0016491">
    <property type="term" value="F:oxidoreductase activity"/>
    <property type="evidence" value="ECO:0007669"/>
    <property type="project" value="UniProtKB-KW"/>
</dbReference>
<comment type="similarity">
    <text evidence="2">Belongs to the class-III pyridine nucleotide-disulfide oxidoreductase family.</text>
</comment>
<dbReference type="NCBIfam" id="NF007123">
    <property type="entry name" value="PRK09564.1"/>
    <property type="match status" value="1"/>
</dbReference>
<dbReference type="Gene3D" id="3.50.50.60">
    <property type="entry name" value="FAD/NAD(P)-binding domain"/>
    <property type="match status" value="2"/>
</dbReference>
<feature type="domain" description="FAD/NAD(P)-binding" evidence="8">
    <location>
        <begin position="5"/>
        <end position="310"/>
    </location>
</feature>
<dbReference type="PRINTS" id="PR00368">
    <property type="entry name" value="FADPNR"/>
</dbReference>
<evidence type="ECO:0000256" key="4">
    <source>
        <dbReference type="ARBA" id="ARBA00022827"/>
    </source>
</evidence>
<keyword evidence="6" id="KW-0676">Redox-active center</keyword>
<dbReference type="InterPro" id="IPR016156">
    <property type="entry name" value="FAD/NAD-linked_Rdtase_dimer_sf"/>
</dbReference>
<dbReference type="Pfam" id="PF07992">
    <property type="entry name" value="Pyr_redox_2"/>
    <property type="match status" value="1"/>
</dbReference>
<name>A0A133VGJ3_9EURY</name>
<sequence>MSNEKLVVIGGDAAGMSAASKVKREKPEMEVTVFEKQDYVSFGLCGIPYYVSEMVDEIDDLIAITPEKFREKRNIDVKTNHEVVEINSEENKVIVRDEEEKKFEKSYDKLLIATGAHARVSKLKNINLDNIFTLHWLDDGKKVKNFIESENPEKVVVTAGYIGLEMAEAFKRLGLDVTVVAKHEHFLPKIDSEMVEPLEKELGENNVNLRKNSTIVGFEGNEDGEVQKVIFEDGEMETDFVLLSIGVQPTSRLAEDAGIKTGKSGAIVVDDKMRTNIGNIYAAGDCVETNHLITGEKVYIPLGDTANRQGRVAGINIAGGDSTFPGVLGTAITKVFDLGVARTGLSESEAEEAGYNYITSTIRQNSRAFYYPGGEKIFLKMVVEENSGRVLGAQIAGREGVSQRIDVLASLIYNETPIVEIQNLDLAYAPPYSPAWDPIQTCAKVALSKLGK</sequence>
<evidence type="ECO:0000256" key="5">
    <source>
        <dbReference type="ARBA" id="ARBA00023002"/>
    </source>
</evidence>
<evidence type="ECO:0000256" key="3">
    <source>
        <dbReference type="ARBA" id="ARBA00022630"/>
    </source>
</evidence>
<organism evidence="9 10">
    <name type="scientific">candidate division MSBL1 archaeon SCGC-AAA382A13</name>
    <dbReference type="NCBI Taxonomy" id="1698279"/>
    <lineage>
        <taxon>Archaea</taxon>
        <taxon>Methanobacteriati</taxon>
        <taxon>Methanobacteriota</taxon>
        <taxon>candidate division MSBL1</taxon>
    </lineage>
</organism>
<dbReference type="EMBL" id="LHYD01000007">
    <property type="protein sequence ID" value="KXB05547.1"/>
    <property type="molecule type" value="Genomic_DNA"/>
</dbReference>
<dbReference type="PANTHER" id="PTHR43429">
    <property type="entry name" value="PYRIDINE NUCLEOTIDE-DISULFIDE OXIDOREDUCTASE DOMAIN-CONTAINING"/>
    <property type="match status" value="1"/>
</dbReference>
<reference evidence="9 10" key="1">
    <citation type="journal article" date="2016" name="Sci. Rep.">
        <title>Metabolic traits of an uncultured archaeal lineage -MSBL1- from brine pools of the Red Sea.</title>
        <authorList>
            <person name="Mwirichia R."/>
            <person name="Alam I."/>
            <person name="Rashid M."/>
            <person name="Vinu M."/>
            <person name="Ba-Alawi W."/>
            <person name="Anthony Kamau A."/>
            <person name="Kamanda Ngugi D."/>
            <person name="Goker M."/>
            <person name="Klenk H.P."/>
            <person name="Bajic V."/>
            <person name="Stingl U."/>
        </authorList>
    </citation>
    <scope>NUCLEOTIDE SEQUENCE [LARGE SCALE GENOMIC DNA]</scope>
    <source>
        <strain evidence="9">SCGC-AAA382A13</strain>
    </source>
</reference>
<evidence type="ECO:0008006" key="11">
    <source>
        <dbReference type="Google" id="ProtNLM"/>
    </source>
</evidence>
<proteinExistence type="inferred from homology"/>
<dbReference type="InterPro" id="IPR036188">
    <property type="entry name" value="FAD/NAD-bd_sf"/>
</dbReference>
<evidence type="ECO:0000256" key="1">
    <source>
        <dbReference type="ARBA" id="ARBA00001974"/>
    </source>
</evidence>
<comment type="cofactor">
    <cofactor evidence="1">
        <name>FAD</name>
        <dbReference type="ChEBI" id="CHEBI:57692"/>
    </cofactor>
</comment>
<evidence type="ECO:0000256" key="2">
    <source>
        <dbReference type="ARBA" id="ARBA00009130"/>
    </source>
</evidence>
<evidence type="ECO:0000256" key="6">
    <source>
        <dbReference type="ARBA" id="ARBA00023284"/>
    </source>
</evidence>
<accession>A0A133VGJ3</accession>
<dbReference type="SUPFAM" id="SSF51905">
    <property type="entry name" value="FAD/NAD(P)-binding domain"/>
    <property type="match status" value="1"/>
</dbReference>
<dbReference type="InterPro" id="IPR050260">
    <property type="entry name" value="FAD-bd_OxRdtase"/>
</dbReference>
<feature type="domain" description="Pyridine nucleotide-disulphide oxidoreductase dimerisation" evidence="7">
    <location>
        <begin position="332"/>
        <end position="436"/>
    </location>
</feature>
<evidence type="ECO:0000313" key="10">
    <source>
        <dbReference type="Proteomes" id="UP000070311"/>
    </source>
</evidence>
<keyword evidence="5" id="KW-0560">Oxidoreductase</keyword>
<dbReference type="Pfam" id="PF02852">
    <property type="entry name" value="Pyr_redox_dim"/>
    <property type="match status" value="1"/>
</dbReference>
<evidence type="ECO:0000259" key="7">
    <source>
        <dbReference type="Pfam" id="PF02852"/>
    </source>
</evidence>
<comment type="caution">
    <text evidence="9">The sequence shown here is derived from an EMBL/GenBank/DDBJ whole genome shotgun (WGS) entry which is preliminary data.</text>
</comment>
<dbReference type="AlphaFoldDB" id="A0A133VGJ3"/>
<dbReference type="PATRIC" id="fig|1698279.3.peg.546"/>
<dbReference type="SUPFAM" id="SSF55424">
    <property type="entry name" value="FAD/NAD-linked reductases, dimerisation (C-terminal) domain"/>
    <property type="match status" value="1"/>
</dbReference>
<dbReference type="Proteomes" id="UP000070311">
    <property type="component" value="Unassembled WGS sequence"/>
</dbReference>
<dbReference type="PANTHER" id="PTHR43429:SF1">
    <property type="entry name" value="NAD(P)H SULFUR OXIDOREDUCTASE (COA-DEPENDENT)"/>
    <property type="match status" value="1"/>
</dbReference>
<keyword evidence="4" id="KW-0274">FAD</keyword>
<keyword evidence="3" id="KW-0285">Flavoprotein</keyword>
<keyword evidence="10" id="KW-1185">Reference proteome</keyword>
<evidence type="ECO:0000259" key="8">
    <source>
        <dbReference type="Pfam" id="PF07992"/>
    </source>
</evidence>
<dbReference type="InterPro" id="IPR004099">
    <property type="entry name" value="Pyr_nucl-diS_OxRdtase_dimer"/>
</dbReference>
<dbReference type="PRINTS" id="PR00411">
    <property type="entry name" value="PNDRDTASEI"/>
</dbReference>
<dbReference type="InterPro" id="IPR023753">
    <property type="entry name" value="FAD/NAD-binding_dom"/>
</dbReference>
<gene>
    <name evidence="9" type="ORF">AKJ50_00650</name>
</gene>
<evidence type="ECO:0000313" key="9">
    <source>
        <dbReference type="EMBL" id="KXB05547.1"/>
    </source>
</evidence>
<protein>
    <recommendedName>
        <fullName evidence="11">CoA-disulfide reductase</fullName>
    </recommendedName>
</protein>